<keyword evidence="1" id="KW-0539">Nucleus</keyword>
<evidence type="ECO:0000256" key="2">
    <source>
        <dbReference type="SAM" id="MobiDB-lite"/>
    </source>
</evidence>
<sequence>MFDTERFISEVHMRECIWNSNLNEYGDRILRRRAWEEIGSVIYQDWEVFGGKTKNETVQELQKKWKHLRDYFIREKNKKNSKSEGVTTRKRKRPFLEMLEFLTLSKDSGNTTSNMQPTSPSQNSNNSGNTTNEEICESFNTDISLYMDNSLHTDDSLRMDNLLGTSKKSKTSKSKKLTQFQKSLLKSIKKQEQINMNPHMNFFLTLLPEMQAMSESQVFEFKFEIMRLLQRVKYTNGLVDGSGPSSSSMVPKLDWALNHLTKTD</sequence>
<gene>
    <name evidence="6" type="primary">LOC112047053</name>
</gene>
<dbReference type="Pfam" id="PF10545">
    <property type="entry name" value="MADF_DNA_bdg"/>
    <property type="match status" value="1"/>
</dbReference>
<keyword evidence="5" id="KW-1185">Reference proteome</keyword>
<dbReference type="GeneID" id="112047053"/>
<evidence type="ECO:0000259" key="4">
    <source>
        <dbReference type="PROSITE" id="PS51031"/>
    </source>
</evidence>
<dbReference type="OrthoDB" id="6616165at2759"/>
<dbReference type="GO" id="GO:0005667">
    <property type="term" value="C:transcription regulator complex"/>
    <property type="evidence" value="ECO:0007669"/>
    <property type="project" value="TreeGrafter"/>
</dbReference>
<dbReference type="PANTHER" id="PTHR12243">
    <property type="entry name" value="MADF DOMAIN TRANSCRIPTION FACTOR"/>
    <property type="match status" value="1"/>
</dbReference>
<feature type="region of interest" description="Disordered" evidence="2">
    <location>
        <begin position="107"/>
        <end position="133"/>
    </location>
</feature>
<dbReference type="RefSeq" id="XP_023939733.1">
    <property type="nucleotide sequence ID" value="XM_024083965.2"/>
</dbReference>
<name>A0A6J1N418_BICAN</name>
<dbReference type="InterPro" id="IPR004210">
    <property type="entry name" value="BESS_motif"/>
</dbReference>
<feature type="compositionally biased region" description="Low complexity" evidence="2">
    <location>
        <begin position="113"/>
        <end position="132"/>
    </location>
</feature>
<feature type="domain" description="MADF" evidence="3">
    <location>
        <begin position="6"/>
        <end position="107"/>
    </location>
</feature>
<dbReference type="GO" id="GO:0006357">
    <property type="term" value="P:regulation of transcription by RNA polymerase II"/>
    <property type="evidence" value="ECO:0007669"/>
    <property type="project" value="TreeGrafter"/>
</dbReference>
<comment type="subcellular location">
    <subcellularLocation>
        <location evidence="1">Nucleus</location>
    </subcellularLocation>
</comment>
<organism evidence="5 6">
    <name type="scientific">Bicyclus anynana</name>
    <name type="common">Squinting bush brown butterfly</name>
    <dbReference type="NCBI Taxonomy" id="110368"/>
    <lineage>
        <taxon>Eukaryota</taxon>
        <taxon>Metazoa</taxon>
        <taxon>Ecdysozoa</taxon>
        <taxon>Arthropoda</taxon>
        <taxon>Hexapoda</taxon>
        <taxon>Insecta</taxon>
        <taxon>Pterygota</taxon>
        <taxon>Neoptera</taxon>
        <taxon>Endopterygota</taxon>
        <taxon>Lepidoptera</taxon>
        <taxon>Glossata</taxon>
        <taxon>Ditrysia</taxon>
        <taxon>Papilionoidea</taxon>
        <taxon>Nymphalidae</taxon>
        <taxon>Satyrinae</taxon>
        <taxon>Satyrini</taxon>
        <taxon>Mycalesina</taxon>
        <taxon>Bicyclus</taxon>
    </lineage>
</organism>
<dbReference type="GO" id="GO:0003677">
    <property type="term" value="F:DNA binding"/>
    <property type="evidence" value="ECO:0007669"/>
    <property type="project" value="InterPro"/>
</dbReference>
<evidence type="ECO:0000259" key="3">
    <source>
        <dbReference type="PROSITE" id="PS51029"/>
    </source>
</evidence>
<dbReference type="Proteomes" id="UP001652582">
    <property type="component" value="Chromosome 20"/>
</dbReference>
<dbReference type="Pfam" id="PF02944">
    <property type="entry name" value="BESS"/>
    <property type="match status" value="1"/>
</dbReference>
<evidence type="ECO:0000313" key="5">
    <source>
        <dbReference type="Proteomes" id="UP001652582"/>
    </source>
</evidence>
<accession>A0A6J1N418</accession>
<dbReference type="PANTHER" id="PTHR12243:SF64">
    <property type="entry name" value="DORSAL INTERACTING PROTEIN 3-RELATED"/>
    <property type="match status" value="1"/>
</dbReference>
<protein>
    <submittedName>
        <fullName evidence="6">Uncharacterized protein LOC112047053</fullName>
    </submittedName>
</protein>
<dbReference type="InterPro" id="IPR039353">
    <property type="entry name" value="TF_Adf1"/>
</dbReference>
<dbReference type="GO" id="GO:0005634">
    <property type="term" value="C:nucleus"/>
    <property type="evidence" value="ECO:0007669"/>
    <property type="project" value="UniProtKB-SubCell"/>
</dbReference>
<dbReference type="PROSITE" id="PS51029">
    <property type="entry name" value="MADF"/>
    <property type="match status" value="1"/>
</dbReference>
<proteinExistence type="predicted"/>
<dbReference type="AlphaFoldDB" id="A0A6J1N418"/>
<dbReference type="SMART" id="SM00595">
    <property type="entry name" value="MADF"/>
    <property type="match status" value="1"/>
</dbReference>
<dbReference type="KEGG" id="bany:112047053"/>
<dbReference type="PROSITE" id="PS51031">
    <property type="entry name" value="BESS"/>
    <property type="match status" value="1"/>
</dbReference>
<reference evidence="6" key="1">
    <citation type="submission" date="2025-08" db="UniProtKB">
        <authorList>
            <consortium name="RefSeq"/>
        </authorList>
    </citation>
    <scope>IDENTIFICATION</scope>
</reference>
<evidence type="ECO:0000313" key="6">
    <source>
        <dbReference type="RefSeq" id="XP_023939733.1"/>
    </source>
</evidence>
<dbReference type="InterPro" id="IPR006578">
    <property type="entry name" value="MADF-dom"/>
</dbReference>
<evidence type="ECO:0000256" key="1">
    <source>
        <dbReference type="PROSITE-ProRule" id="PRU00371"/>
    </source>
</evidence>
<feature type="domain" description="BESS" evidence="4">
    <location>
        <begin position="196"/>
        <end position="235"/>
    </location>
</feature>